<organism evidence="1 2">
    <name type="scientific">Pseudomonas imrae</name>
    <dbReference type="NCBI Taxonomy" id="2992837"/>
    <lineage>
        <taxon>Bacteria</taxon>
        <taxon>Pseudomonadati</taxon>
        <taxon>Pseudomonadota</taxon>
        <taxon>Gammaproteobacteria</taxon>
        <taxon>Pseudomonadales</taxon>
        <taxon>Pseudomonadaceae</taxon>
        <taxon>Pseudomonas</taxon>
    </lineage>
</organism>
<name>A0ACC7PC04_9PSED</name>
<evidence type="ECO:0000313" key="2">
    <source>
        <dbReference type="Proteomes" id="UP001637618"/>
    </source>
</evidence>
<reference evidence="1" key="1">
    <citation type="submission" date="2022-11" db="EMBL/GenBank/DDBJ databases">
        <title>Draft genome sequences of strains of Pseudomonas imrae sp. nov.</title>
        <authorList>
            <person name="Salva Serra F."/>
            <person name="Nimje P."/>
            <person name="Moore E.R.B."/>
            <person name="Marathe N.P."/>
        </authorList>
    </citation>
    <scope>NUCLEOTIDE SEQUENCE</scope>
    <source>
        <strain evidence="1">15FMM2</strain>
    </source>
</reference>
<gene>
    <name evidence="1" type="ORF">OOJ96_10940</name>
</gene>
<evidence type="ECO:0000313" key="1">
    <source>
        <dbReference type="EMBL" id="MFO2477924.1"/>
    </source>
</evidence>
<proteinExistence type="predicted"/>
<protein>
    <submittedName>
        <fullName evidence="1">Nucleotidyltransferase domain-containing protein</fullName>
    </submittedName>
</protein>
<comment type="caution">
    <text evidence="1">The sequence shown here is derived from an EMBL/GenBank/DDBJ whole genome shotgun (WGS) entry which is preliminary data.</text>
</comment>
<dbReference type="EMBL" id="JAPEQY010000007">
    <property type="protein sequence ID" value="MFO2477924.1"/>
    <property type="molecule type" value="Genomic_DNA"/>
</dbReference>
<keyword evidence="2" id="KW-1185">Reference proteome</keyword>
<sequence>MTRLPVMGVDEDGFILTLPETSLQPEFEVLLADVCTTLALVQPTLDGVYLYGSIARGEARPGVCDLDLTLVFRDPPSGLETQTLETVRQQLQARHKTVSKIDFDVGSRSQVLAPENLYSWGYWLKHHCRNLWGNDLARHFGRFWPSREIAVAVNGDFQLKLAAYATLIEQAETPTQQLRLKREASRKLIRSTQVLRPEHALAWPWTLEEHIELFLVQFPAKGSQMVFFLAHANGHEIQGKEFVTHLRSFSNWMAEQLAKQSSE</sequence>
<accession>A0ACC7PC04</accession>
<dbReference type="Proteomes" id="UP001637618">
    <property type="component" value="Unassembled WGS sequence"/>
</dbReference>